<dbReference type="Pfam" id="PF03932">
    <property type="entry name" value="CutC"/>
    <property type="match status" value="1"/>
</dbReference>
<dbReference type="PANTHER" id="PTHR12598">
    <property type="entry name" value="COPPER HOMEOSTASIS PROTEIN CUTC"/>
    <property type="match status" value="1"/>
</dbReference>
<dbReference type="Gene3D" id="3.20.20.380">
    <property type="entry name" value="Copper homeostasis (CutC) domain"/>
    <property type="match status" value="1"/>
</dbReference>
<evidence type="ECO:0000256" key="2">
    <source>
        <dbReference type="HAMAP-Rule" id="MF_00795"/>
    </source>
</evidence>
<dbReference type="EMBL" id="AQHR01000029">
    <property type="protein sequence ID" value="EON78545.1"/>
    <property type="molecule type" value="Genomic_DNA"/>
</dbReference>
<dbReference type="GO" id="GO:0005507">
    <property type="term" value="F:copper ion binding"/>
    <property type="evidence" value="ECO:0007669"/>
    <property type="project" value="TreeGrafter"/>
</dbReference>
<comment type="subcellular location">
    <subcellularLocation>
        <location evidence="2">Cytoplasm</location>
    </subcellularLocation>
</comment>
<dbReference type="AlphaFoldDB" id="R7ZWM3"/>
<dbReference type="SUPFAM" id="SSF110395">
    <property type="entry name" value="CutC-like"/>
    <property type="match status" value="1"/>
</dbReference>
<keyword evidence="4" id="KW-1185">Reference proteome</keyword>
<dbReference type="InterPro" id="IPR036822">
    <property type="entry name" value="CutC-like_dom_sf"/>
</dbReference>
<reference evidence="3 4" key="1">
    <citation type="submission" date="2013-02" db="EMBL/GenBank/DDBJ databases">
        <title>A novel strain isolated from Lonar lake, Maharashtra, India.</title>
        <authorList>
            <person name="Singh A."/>
        </authorList>
    </citation>
    <scope>NUCLEOTIDE SEQUENCE [LARGE SCALE GENOMIC DNA]</scope>
    <source>
        <strain evidence="3 4">AK24</strain>
    </source>
</reference>
<sequence length="251" mass="27447">MIKLEVPVYTVEAAMLAAQHGADRLELCADIGEGGTTPSVGLLCFLKERVTIPIMVMIRPRGGDFCYSEEEVQVMEKDIRLLDQFGADGFVFGVLTADGSVDEAANGRLLRAAGGKPCTFHRAIDVSKDPMEALEAVIRCGFQRVLSSGARNSVGEGLDNLKTMMCTAGDRLIVMPGGGAHPDHLRQLATTGYLREVHSSGKTYRPTLSRFESSDVELSADPESFRRILTVSPEKLQAYRREIESLYFTDL</sequence>
<proteinExistence type="inferred from homology"/>
<comment type="similarity">
    <text evidence="1 2">Belongs to the CutC family.</text>
</comment>
<evidence type="ECO:0000313" key="4">
    <source>
        <dbReference type="Proteomes" id="UP000013909"/>
    </source>
</evidence>
<organism evidence="3 4">
    <name type="scientific">Lunatimonas lonarensis</name>
    <dbReference type="NCBI Taxonomy" id="1232681"/>
    <lineage>
        <taxon>Bacteria</taxon>
        <taxon>Pseudomonadati</taxon>
        <taxon>Bacteroidota</taxon>
        <taxon>Cytophagia</taxon>
        <taxon>Cytophagales</taxon>
        <taxon>Cyclobacteriaceae</taxon>
    </lineage>
</organism>
<dbReference type="HAMAP" id="MF_00795">
    <property type="entry name" value="CutC"/>
    <property type="match status" value="1"/>
</dbReference>
<comment type="caution">
    <text evidence="3">The sequence shown here is derived from an EMBL/GenBank/DDBJ whole genome shotgun (WGS) entry which is preliminary data.</text>
</comment>
<keyword evidence="2" id="KW-0963">Cytoplasm</keyword>
<protein>
    <recommendedName>
        <fullName evidence="2">PF03932 family protein CutC</fullName>
    </recommendedName>
</protein>
<dbReference type="Proteomes" id="UP000013909">
    <property type="component" value="Unassembled WGS sequence"/>
</dbReference>
<dbReference type="OrthoDB" id="9815677at2"/>
<dbReference type="InterPro" id="IPR005627">
    <property type="entry name" value="CutC-like"/>
</dbReference>
<accession>R7ZWM3</accession>
<evidence type="ECO:0000313" key="3">
    <source>
        <dbReference type="EMBL" id="EON78545.1"/>
    </source>
</evidence>
<dbReference type="GO" id="GO:0005737">
    <property type="term" value="C:cytoplasm"/>
    <property type="evidence" value="ECO:0007669"/>
    <property type="project" value="UniProtKB-SubCell"/>
</dbReference>
<dbReference type="PATRIC" id="fig|1288963.3.peg.894"/>
<comment type="caution">
    <text evidence="2">Once thought to be involved in copper homeostasis, experiments in E.coli have shown this is not the case.</text>
</comment>
<evidence type="ECO:0000256" key="1">
    <source>
        <dbReference type="ARBA" id="ARBA00007768"/>
    </source>
</evidence>
<dbReference type="PANTHER" id="PTHR12598:SF0">
    <property type="entry name" value="COPPER HOMEOSTASIS PROTEIN CUTC HOMOLOG"/>
    <property type="match status" value="1"/>
</dbReference>
<dbReference type="STRING" id="1232681.ADIS_0895"/>
<name>R7ZWM3_9BACT</name>
<dbReference type="RefSeq" id="WP_010853043.1">
    <property type="nucleotide sequence ID" value="NZ_AQHR01000029.1"/>
</dbReference>
<gene>
    <name evidence="2" type="primary">cutC</name>
    <name evidence="3" type="ORF">ADIS_0895</name>
</gene>